<dbReference type="Proteomes" id="UP000651977">
    <property type="component" value="Unassembled WGS sequence"/>
</dbReference>
<sequence length="404" mass="45774">MNQHLQQAGLKLFKLLARHGESLMHGYLNGSLDESQLSSKQIESLLKAGVIWRPAADEGLHLSSHLRGLLEEALSDTRNRQIDANVGSRLDTIKTLAAHYKEALHIGDLAAAEVYLNDLSEHSYSLTESLRHSSRVLWGRINNEFGYVPSLSAKIRENELAQQQVSELLNSLALLNFDSLSQIAGDIRELRRILVLHLSQAVHDCTQELAVVQTRLLTLLGRFRELRGKSRLLKGLQLFHAQHPEFKAHDPSQQLDVPSLFNQAAALIAPASVDIHNSQHEQDLLLLVSQLAPRQSSKLTPAEPERAVMLSETELFALQEQRIKQDVENYLLAVIENAVGQTALDYYQQNQLQWDAEAWLYQVWGSYHALPEEQRNYFALDPIEDPHPQFSGNRIVRDLQVWLR</sequence>
<reference evidence="2" key="1">
    <citation type="journal article" date="2019" name="Int. J. Syst. Evol. Microbiol.">
        <title>The Global Catalogue of Microorganisms (GCM) 10K type strain sequencing project: providing services to taxonomists for standard genome sequencing and annotation.</title>
        <authorList>
            <consortium name="The Broad Institute Genomics Platform"/>
            <consortium name="The Broad Institute Genome Sequencing Center for Infectious Disease"/>
            <person name="Wu L."/>
            <person name="Ma J."/>
        </authorList>
    </citation>
    <scope>NUCLEOTIDE SEQUENCE [LARGE SCALE GENOMIC DNA]</scope>
    <source>
        <strain evidence="2">CGMCC 1.10131</strain>
    </source>
</reference>
<organism evidence="1 2">
    <name type="scientific">Agarivorans gilvus</name>
    <dbReference type="NCBI Taxonomy" id="680279"/>
    <lineage>
        <taxon>Bacteria</taxon>
        <taxon>Pseudomonadati</taxon>
        <taxon>Pseudomonadota</taxon>
        <taxon>Gammaproteobacteria</taxon>
        <taxon>Alteromonadales</taxon>
        <taxon>Alteromonadaceae</taxon>
        <taxon>Agarivorans</taxon>
    </lineage>
</organism>
<dbReference type="RefSeq" id="WP_055734147.1">
    <property type="nucleotide sequence ID" value="NZ_BMDY01000012.1"/>
</dbReference>
<accession>A0ABQ1I1R5</accession>
<evidence type="ECO:0000313" key="2">
    <source>
        <dbReference type="Proteomes" id="UP000651977"/>
    </source>
</evidence>
<evidence type="ECO:0008006" key="3">
    <source>
        <dbReference type="Google" id="ProtNLM"/>
    </source>
</evidence>
<evidence type="ECO:0000313" key="1">
    <source>
        <dbReference type="EMBL" id="GGB08206.1"/>
    </source>
</evidence>
<gene>
    <name evidence="1" type="ORF">GCM10007414_22020</name>
</gene>
<dbReference type="EMBL" id="BMDY01000012">
    <property type="protein sequence ID" value="GGB08206.1"/>
    <property type="molecule type" value="Genomic_DNA"/>
</dbReference>
<keyword evidence="2" id="KW-1185">Reference proteome</keyword>
<comment type="caution">
    <text evidence="1">The sequence shown here is derived from an EMBL/GenBank/DDBJ whole genome shotgun (WGS) entry which is preliminary data.</text>
</comment>
<name>A0ABQ1I1R5_9ALTE</name>
<protein>
    <recommendedName>
        <fullName evidence="3">Phosphoenolpyruvate carboxylase</fullName>
    </recommendedName>
</protein>
<proteinExistence type="predicted"/>